<keyword evidence="2 5" id="KW-0812">Transmembrane</keyword>
<comment type="subcellular location">
    <subcellularLocation>
        <location evidence="1">Endomembrane system</location>
        <topology evidence="1">Multi-pass membrane protein</topology>
    </subcellularLocation>
</comment>
<gene>
    <name evidence="7" type="ORF">IFJ75_04930</name>
</gene>
<dbReference type="Pfam" id="PF02656">
    <property type="entry name" value="DUF202"/>
    <property type="match status" value="1"/>
</dbReference>
<organism evidence="7 8">
    <name type="scientific">Brevundimonas goettingensis</name>
    <dbReference type="NCBI Taxonomy" id="2774190"/>
    <lineage>
        <taxon>Bacteria</taxon>
        <taxon>Pseudomonadati</taxon>
        <taxon>Pseudomonadota</taxon>
        <taxon>Alphaproteobacteria</taxon>
        <taxon>Caulobacterales</taxon>
        <taxon>Caulobacteraceae</taxon>
        <taxon>Brevundimonas</taxon>
    </lineage>
</organism>
<keyword evidence="8" id="KW-1185">Reference proteome</keyword>
<evidence type="ECO:0000313" key="7">
    <source>
        <dbReference type="EMBL" id="QTC92247.1"/>
    </source>
</evidence>
<keyword evidence="4 5" id="KW-0472">Membrane</keyword>
<feature type="domain" description="DUF202" evidence="6">
    <location>
        <begin position="31"/>
        <end position="101"/>
    </location>
</feature>
<feature type="transmembrane region" description="Helical" evidence="5">
    <location>
        <begin position="81"/>
        <end position="102"/>
    </location>
</feature>
<dbReference type="KEGG" id="bgoe:IFJ75_04930"/>
<evidence type="ECO:0000256" key="5">
    <source>
        <dbReference type="SAM" id="Phobius"/>
    </source>
</evidence>
<sequence>MSDKPVDDNQFIAGSPSVELSSNRTSLSFERTRMSADRTLMSIVRTSLSLISFGFTIFEGFRQLQKSGAIPSMSDGPRNLGMALVGLGILLLIMGIVSHMHFGRGLNGRRERLYGEKLLHSDIHYSATPTFIIAFLLLAVGILAIAFMAARPLIGPH</sequence>
<evidence type="ECO:0000256" key="4">
    <source>
        <dbReference type="ARBA" id="ARBA00023136"/>
    </source>
</evidence>
<dbReference type="RefSeq" id="WP_207931527.1">
    <property type="nucleotide sequence ID" value="NZ_CP062222.1"/>
</dbReference>
<reference evidence="7" key="1">
    <citation type="submission" date="2020-09" db="EMBL/GenBank/DDBJ databases">
        <title>Brevundimonas sp. LVF2 isolated from a puddle in Goettingen, Germany.</title>
        <authorList>
            <person name="Friedrich I."/>
            <person name="Klassen A."/>
            <person name="Hannes N."/>
            <person name="Schneider D."/>
            <person name="Hertel R."/>
            <person name="Daniel R."/>
        </authorList>
    </citation>
    <scope>NUCLEOTIDE SEQUENCE</scope>
    <source>
        <strain evidence="7">LVF2</strain>
    </source>
</reference>
<dbReference type="EMBL" id="CP062222">
    <property type="protein sequence ID" value="QTC92247.1"/>
    <property type="molecule type" value="Genomic_DNA"/>
</dbReference>
<accession>A0A975GW67</accession>
<evidence type="ECO:0000256" key="3">
    <source>
        <dbReference type="ARBA" id="ARBA00022989"/>
    </source>
</evidence>
<feature type="transmembrane region" description="Helical" evidence="5">
    <location>
        <begin position="40"/>
        <end position="61"/>
    </location>
</feature>
<dbReference type="InterPro" id="IPR003807">
    <property type="entry name" value="DUF202"/>
</dbReference>
<protein>
    <submittedName>
        <fullName evidence="7">DUF202 domain-containing protein</fullName>
    </submittedName>
</protein>
<evidence type="ECO:0000256" key="1">
    <source>
        <dbReference type="ARBA" id="ARBA00004127"/>
    </source>
</evidence>
<evidence type="ECO:0000259" key="6">
    <source>
        <dbReference type="Pfam" id="PF02656"/>
    </source>
</evidence>
<dbReference type="GO" id="GO:0012505">
    <property type="term" value="C:endomembrane system"/>
    <property type="evidence" value="ECO:0007669"/>
    <property type="project" value="UniProtKB-SubCell"/>
</dbReference>
<keyword evidence="3 5" id="KW-1133">Transmembrane helix</keyword>
<dbReference type="Proteomes" id="UP000663918">
    <property type="component" value="Chromosome"/>
</dbReference>
<feature type="transmembrane region" description="Helical" evidence="5">
    <location>
        <begin position="123"/>
        <end position="150"/>
    </location>
</feature>
<evidence type="ECO:0000313" key="8">
    <source>
        <dbReference type="Proteomes" id="UP000663918"/>
    </source>
</evidence>
<dbReference type="AlphaFoldDB" id="A0A975GW67"/>
<name>A0A975GW67_9CAUL</name>
<proteinExistence type="predicted"/>
<evidence type="ECO:0000256" key="2">
    <source>
        <dbReference type="ARBA" id="ARBA00022692"/>
    </source>
</evidence>